<evidence type="ECO:0000313" key="2">
    <source>
        <dbReference type="Proteomes" id="UP000005104"/>
    </source>
</evidence>
<dbReference type="STRING" id="768710.DesyoDRAFT_1591"/>
<dbReference type="EMBL" id="CM001441">
    <property type="protein sequence ID" value="EHQ88724.1"/>
    <property type="molecule type" value="Genomic_DNA"/>
</dbReference>
<reference evidence="1 2" key="1">
    <citation type="submission" date="2011-11" db="EMBL/GenBank/DDBJ databases">
        <title>The Noncontiguous Finished genome of Desulfosporosinus youngiae DSM 17734.</title>
        <authorList>
            <consortium name="US DOE Joint Genome Institute (JGI-PGF)"/>
            <person name="Lucas S."/>
            <person name="Han J."/>
            <person name="Lapidus A."/>
            <person name="Cheng J.-F."/>
            <person name="Goodwin L."/>
            <person name="Pitluck S."/>
            <person name="Peters L."/>
            <person name="Ovchinnikova G."/>
            <person name="Lu M."/>
            <person name="Land M.L."/>
            <person name="Hauser L."/>
            <person name="Pester M."/>
            <person name="Spring S."/>
            <person name="Ollivier B."/>
            <person name="Rattei T."/>
            <person name="Klenk H.-P."/>
            <person name="Wagner M."/>
            <person name="Loy A."/>
            <person name="Woyke T.J."/>
        </authorList>
    </citation>
    <scope>NUCLEOTIDE SEQUENCE [LARGE SCALE GENOMIC DNA]</scope>
    <source>
        <strain evidence="1 2">DSM 17734</strain>
    </source>
</reference>
<evidence type="ECO:0000313" key="1">
    <source>
        <dbReference type="EMBL" id="EHQ88724.1"/>
    </source>
</evidence>
<proteinExistence type="predicted"/>
<dbReference type="HOGENOM" id="CLU_1287102_0_0_9"/>
<dbReference type="eggNOG" id="ENOG503327R">
    <property type="taxonomic scope" value="Bacteria"/>
</dbReference>
<dbReference type="Proteomes" id="UP000005104">
    <property type="component" value="Chromosome"/>
</dbReference>
<dbReference type="AlphaFoldDB" id="H5Y329"/>
<name>H5Y329_9FIRM</name>
<sequence length="205" mass="23264">MLYKNLKWISVVVFILFFSIMGCSSSASKSIENTIESYYKTHLPGLKEKTQFFAQKEFEGGTLVLTEKYRGDGHAFTELFLLGDDKKILKVAHGGTPLSMCFTVNVIEYGGCKILFGNFNDSKWLVEPDKKVAVNIQSILVKFKNGEQYEEKVGKGYIVYSKELSDVEVVELYDDKGKLQSDLNDLQRYGNVFDETSFVDVEQLP</sequence>
<gene>
    <name evidence="1" type="ORF">DesyoDRAFT_1591</name>
</gene>
<evidence type="ECO:0008006" key="3">
    <source>
        <dbReference type="Google" id="ProtNLM"/>
    </source>
</evidence>
<protein>
    <recommendedName>
        <fullName evidence="3">Lipoprotein</fullName>
    </recommendedName>
</protein>
<accession>H5Y329</accession>
<organism evidence="1 2">
    <name type="scientific">Desulfosporosinus youngiae DSM 17734</name>
    <dbReference type="NCBI Taxonomy" id="768710"/>
    <lineage>
        <taxon>Bacteria</taxon>
        <taxon>Bacillati</taxon>
        <taxon>Bacillota</taxon>
        <taxon>Clostridia</taxon>
        <taxon>Eubacteriales</taxon>
        <taxon>Desulfitobacteriaceae</taxon>
        <taxon>Desulfosporosinus</taxon>
    </lineage>
</organism>
<dbReference type="PROSITE" id="PS51257">
    <property type="entry name" value="PROKAR_LIPOPROTEIN"/>
    <property type="match status" value="1"/>
</dbReference>
<keyword evidence="2" id="KW-1185">Reference proteome</keyword>